<sequence length="116" mass="13401">PENVKSKSKNQPTTPTNTSTSTSSHISKRLKTIPIHYFMDHLSEEEQEFLEFMLAQALFATGVPFAFLENPYIVKFFQCIHPAFKLPYQKKLADKLLDKVNDDIKEKSNKQILEAR</sequence>
<feature type="non-terminal residue" evidence="1">
    <location>
        <position position="1"/>
    </location>
</feature>
<keyword evidence="2" id="KW-1185">Reference proteome</keyword>
<proteinExistence type="predicted"/>
<comment type="caution">
    <text evidence="1">The sequence shown here is derived from an EMBL/GenBank/DDBJ whole genome shotgun (WGS) entry which is preliminary data.</text>
</comment>
<reference evidence="1" key="1">
    <citation type="submission" date="2021-06" db="EMBL/GenBank/DDBJ databases">
        <authorList>
            <person name="Kallberg Y."/>
            <person name="Tangrot J."/>
            <person name="Rosling A."/>
        </authorList>
    </citation>
    <scope>NUCLEOTIDE SEQUENCE</scope>
    <source>
        <strain evidence="1">MA461A</strain>
    </source>
</reference>
<evidence type="ECO:0000313" key="1">
    <source>
        <dbReference type="EMBL" id="CAG8851959.1"/>
    </source>
</evidence>
<dbReference type="EMBL" id="CAJVQC010179138">
    <property type="protein sequence ID" value="CAG8851959.1"/>
    <property type="molecule type" value="Genomic_DNA"/>
</dbReference>
<accession>A0ACA9T051</accession>
<protein>
    <submittedName>
        <fullName evidence="1">29730_t:CDS:1</fullName>
    </submittedName>
</protein>
<evidence type="ECO:0000313" key="2">
    <source>
        <dbReference type="Proteomes" id="UP000789920"/>
    </source>
</evidence>
<dbReference type="Proteomes" id="UP000789920">
    <property type="component" value="Unassembled WGS sequence"/>
</dbReference>
<feature type="non-terminal residue" evidence="1">
    <location>
        <position position="116"/>
    </location>
</feature>
<organism evidence="1 2">
    <name type="scientific">Racocetra persica</name>
    <dbReference type="NCBI Taxonomy" id="160502"/>
    <lineage>
        <taxon>Eukaryota</taxon>
        <taxon>Fungi</taxon>
        <taxon>Fungi incertae sedis</taxon>
        <taxon>Mucoromycota</taxon>
        <taxon>Glomeromycotina</taxon>
        <taxon>Glomeromycetes</taxon>
        <taxon>Diversisporales</taxon>
        <taxon>Gigasporaceae</taxon>
        <taxon>Racocetra</taxon>
    </lineage>
</organism>
<gene>
    <name evidence="1" type="ORF">RPERSI_LOCUS36822</name>
</gene>
<name>A0ACA9T051_9GLOM</name>